<comment type="caution">
    <text evidence="1">The sequence shown here is derived from an EMBL/GenBank/DDBJ whole genome shotgun (WGS) entry which is preliminary data.</text>
</comment>
<evidence type="ECO:0000313" key="2">
    <source>
        <dbReference type="Proteomes" id="UP000295281"/>
    </source>
</evidence>
<reference evidence="1 2" key="1">
    <citation type="submission" date="2019-03" db="EMBL/GenBank/DDBJ databases">
        <title>Genomic Encyclopedia of Type Strains, Phase IV (KMG-IV): sequencing the most valuable type-strain genomes for metagenomic binning, comparative biology and taxonomic classification.</title>
        <authorList>
            <person name="Goeker M."/>
        </authorList>
    </citation>
    <scope>NUCLEOTIDE SEQUENCE [LARGE SCALE GENOMIC DNA]</scope>
    <source>
        <strain evidence="1 2">DSM 46770</strain>
    </source>
</reference>
<dbReference type="AlphaFoldDB" id="A0A4R6V2C0"/>
<gene>
    <name evidence="1" type="ORF">EV190_102148</name>
</gene>
<organism evidence="1 2">
    <name type="scientific">Actinorugispora endophytica</name>
    <dbReference type="NCBI Taxonomy" id="1605990"/>
    <lineage>
        <taxon>Bacteria</taxon>
        <taxon>Bacillati</taxon>
        <taxon>Actinomycetota</taxon>
        <taxon>Actinomycetes</taxon>
        <taxon>Streptosporangiales</taxon>
        <taxon>Nocardiopsidaceae</taxon>
        <taxon>Actinorugispora</taxon>
    </lineage>
</organism>
<sequence length="110" mass="11819">MVGDRKPPNEAMRRLNRLHLACSRKGLRLAASRDVLTVTRFGHAVTVRLAATSGDPHWVIEPPAGVDAPFSLVPVGSEPAAARRIAELLDASARAARTSLLPPRPRGARE</sequence>
<keyword evidence="2" id="KW-1185">Reference proteome</keyword>
<proteinExistence type="predicted"/>
<accession>A0A4R6V2C0</accession>
<evidence type="ECO:0000313" key="1">
    <source>
        <dbReference type="EMBL" id="TDQ54314.1"/>
    </source>
</evidence>
<dbReference type="Proteomes" id="UP000295281">
    <property type="component" value="Unassembled WGS sequence"/>
</dbReference>
<dbReference type="RefSeq" id="WP_133740306.1">
    <property type="nucleotide sequence ID" value="NZ_SNYN01000002.1"/>
</dbReference>
<protein>
    <submittedName>
        <fullName evidence="1">Uncharacterized protein</fullName>
    </submittedName>
</protein>
<name>A0A4R6V2C0_9ACTN</name>
<dbReference type="EMBL" id="SNYN01000002">
    <property type="protein sequence ID" value="TDQ54314.1"/>
    <property type="molecule type" value="Genomic_DNA"/>
</dbReference>